<reference evidence="3" key="1">
    <citation type="journal article" date="2021" name="Proc. Natl. Acad. Sci. U.S.A.">
        <title>Three genomes in the algal genus Volvox reveal the fate of a haploid sex-determining region after a transition to homothallism.</title>
        <authorList>
            <person name="Yamamoto K."/>
            <person name="Hamaji T."/>
            <person name="Kawai-Toyooka H."/>
            <person name="Matsuzaki R."/>
            <person name="Takahashi F."/>
            <person name="Nishimura Y."/>
            <person name="Kawachi M."/>
            <person name="Noguchi H."/>
            <person name="Minakuchi Y."/>
            <person name="Umen J.G."/>
            <person name="Toyoda A."/>
            <person name="Nozaki H."/>
        </authorList>
    </citation>
    <scope>NUCLEOTIDE SEQUENCE</scope>
    <source>
        <strain evidence="3">NIES-3780</strain>
    </source>
</reference>
<evidence type="ECO:0000256" key="1">
    <source>
        <dbReference type="SAM" id="SignalP"/>
    </source>
</evidence>
<dbReference type="EMBL" id="BNCO01000026">
    <property type="protein sequence ID" value="GIL56885.1"/>
    <property type="molecule type" value="Genomic_DNA"/>
</dbReference>
<dbReference type="SMART" id="SM00754">
    <property type="entry name" value="CHRD"/>
    <property type="match status" value="1"/>
</dbReference>
<evidence type="ECO:0000313" key="4">
    <source>
        <dbReference type="Proteomes" id="UP000747399"/>
    </source>
</evidence>
<keyword evidence="4" id="KW-1185">Reference proteome</keyword>
<organism evidence="3 4">
    <name type="scientific">Volvox africanus</name>
    <dbReference type="NCBI Taxonomy" id="51714"/>
    <lineage>
        <taxon>Eukaryota</taxon>
        <taxon>Viridiplantae</taxon>
        <taxon>Chlorophyta</taxon>
        <taxon>core chlorophytes</taxon>
        <taxon>Chlorophyceae</taxon>
        <taxon>CS clade</taxon>
        <taxon>Chlamydomonadales</taxon>
        <taxon>Volvocaceae</taxon>
        <taxon>Volvox</taxon>
    </lineage>
</organism>
<dbReference type="Proteomes" id="UP000747399">
    <property type="component" value="Unassembled WGS sequence"/>
</dbReference>
<protein>
    <recommendedName>
        <fullName evidence="2">CHRD domain-containing protein</fullName>
    </recommendedName>
</protein>
<dbReference type="AlphaFoldDB" id="A0A8J4B9Q3"/>
<proteinExistence type="predicted"/>
<dbReference type="Pfam" id="PF07452">
    <property type="entry name" value="CHRD"/>
    <property type="match status" value="1"/>
</dbReference>
<comment type="caution">
    <text evidence="3">The sequence shown here is derived from an EMBL/GenBank/DDBJ whole genome shotgun (WGS) entry which is preliminary data.</text>
</comment>
<feature type="chain" id="PRO_5035210428" description="CHRD domain-containing protein" evidence="1">
    <location>
        <begin position="30"/>
        <end position="176"/>
    </location>
</feature>
<feature type="domain" description="CHRD" evidence="2">
    <location>
        <begin position="40"/>
        <end position="169"/>
    </location>
</feature>
<dbReference type="InterPro" id="IPR010895">
    <property type="entry name" value="CHRD"/>
</dbReference>
<feature type="signal peptide" evidence="1">
    <location>
        <begin position="1"/>
        <end position="29"/>
    </location>
</feature>
<accession>A0A8J4B9Q3</accession>
<evidence type="ECO:0000259" key="2">
    <source>
        <dbReference type="SMART" id="SM00754"/>
    </source>
</evidence>
<keyword evidence="1" id="KW-0732">Signal</keyword>
<name>A0A8J4B9Q3_9CHLO</name>
<sequence length="176" mass="18432">MLRRPAPLSAVFLVAVVLAAAAGLQPANAITWPWAPKGSVVAVATIVPSYQNVTARGRAVLVAPPAGDAYVAVNLTNSLAEITMAHIHVTNATAGNPVVLGLLPRPSGRLDPPLSYRGTFWFITKFTPSSLPNGLSAATFFDLLNQGLLYVNVHTTTFPAGAVRGNLTCKPPCTYT</sequence>
<evidence type="ECO:0000313" key="3">
    <source>
        <dbReference type="EMBL" id="GIL56885.1"/>
    </source>
</evidence>
<gene>
    <name evidence="3" type="ORF">Vafri_12175</name>
</gene>